<dbReference type="Proteomes" id="UP001224890">
    <property type="component" value="Unassembled WGS sequence"/>
</dbReference>
<reference evidence="2" key="1">
    <citation type="submission" date="2021-06" db="EMBL/GenBank/DDBJ databases">
        <title>Comparative genomics, transcriptomics and evolutionary studies reveal genomic signatures of adaptation to plant cell wall in hemibiotrophic fungi.</title>
        <authorList>
            <consortium name="DOE Joint Genome Institute"/>
            <person name="Baroncelli R."/>
            <person name="Diaz J.F."/>
            <person name="Benocci T."/>
            <person name="Peng M."/>
            <person name="Battaglia E."/>
            <person name="Haridas S."/>
            <person name="Andreopoulos W."/>
            <person name="Labutti K."/>
            <person name="Pangilinan J."/>
            <person name="Floch G.L."/>
            <person name="Makela M.R."/>
            <person name="Henrissat B."/>
            <person name="Grigoriev I.V."/>
            <person name="Crouch J.A."/>
            <person name="De Vries R.P."/>
            <person name="Sukno S.A."/>
            <person name="Thon M.R."/>
        </authorList>
    </citation>
    <scope>NUCLEOTIDE SEQUENCE</scope>
    <source>
        <strain evidence="2">CBS 193.32</strain>
    </source>
</reference>
<name>A0AAJ0ANI1_9PEZI</name>
<dbReference type="PANTHER" id="PTHR35394">
    <property type="entry name" value="DUF3176 DOMAIN-CONTAINING PROTEIN"/>
    <property type="match status" value="1"/>
</dbReference>
<sequence length="299" mass="33583">MKLGRWISADGYNATSHFFGVPKLCVVQNKRYDSRNLSLAPNKEAWVSFETKEGLHKIPSECYRAMDVTMIGTLQEFLNKSLAGACGDLFPRTHGNFPSAFDPNGPVFIDALLSSQTCYNWWLDPLYYNGNTTIGRISAAMDGMVSELTDYFRRHTWGNSLHDWEGKNFGKPDYTFGSEYRTTICVGVRWLWLTFPGTLLVMTVVLLAAVYALSCRDKEKWPIWKSSNLPLLLYDIRIQQGSFGEQNSMSPKVPLLGLSGLKSLADTTVARFHLGPGGPAFVIEESETTKLKMRKNGHT</sequence>
<dbReference type="AlphaFoldDB" id="A0AAJ0ANI1"/>
<dbReference type="EMBL" id="JAHMHR010000017">
    <property type="protein sequence ID" value="KAK1676499.1"/>
    <property type="molecule type" value="Genomic_DNA"/>
</dbReference>
<dbReference type="GeneID" id="85464975"/>
<protein>
    <submittedName>
        <fullName evidence="2">Uncharacterized protein</fullName>
    </submittedName>
</protein>
<evidence type="ECO:0000256" key="1">
    <source>
        <dbReference type="SAM" id="Phobius"/>
    </source>
</evidence>
<keyword evidence="3" id="KW-1185">Reference proteome</keyword>
<dbReference type="PANTHER" id="PTHR35394:SF5">
    <property type="entry name" value="DUF3176 DOMAIN-CONTAINING PROTEIN"/>
    <property type="match status" value="1"/>
</dbReference>
<proteinExistence type="predicted"/>
<dbReference type="RefSeq" id="XP_060430502.1">
    <property type="nucleotide sequence ID" value="XM_060580449.1"/>
</dbReference>
<keyword evidence="1" id="KW-0472">Membrane</keyword>
<feature type="transmembrane region" description="Helical" evidence="1">
    <location>
        <begin position="190"/>
        <end position="213"/>
    </location>
</feature>
<gene>
    <name evidence="2" type="ORF">BDP55DRAFT_741759</name>
</gene>
<evidence type="ECO:0000313" key="2">
    <source>
        <dbReference type="EMBL" id="KAK1676499.1"/>
    </source>
</evidence>
<evidence type="ECO:0000313" key="3">
    <source>
        <dbReference type="Proteomes" id="UP001224890"/>
    </source>
</evidence>
<organism evidence="2 3">
    <name type="scientific">Colletotrichum godetiae</name>
    <dbReference type="NCBI Taxonomy" id="1209918"/>
    <lineage>
        <taxon>Eukaryota</taxon>
        <taxon>Fungi</taxon>
        <taxon>Dikarya</taxon>
        <taxon>Ascomycota</taxon>
        <taxon>Pezizomycotina</taxon>
        <taxon>Sordariomycetes</taxon>
        <taxon>Hypocreomycetidae</taxon>
        <taxon>Glomerellales</taxon>
        <taxon>Glomerellaceae</taxon>
        <taxon>Colletotrichum</taxon>
        <taxon>Colletotrichum acutatum species complex</taxon>
    </lineage>
</organism>
<keyword evidence="1" id="KW-1133">Transmembrane helix</keyword>
<accession>A0AAJ0ANI1</accession>
<keyword evidence="1" id="KW-0812">Transmembrane</keyword>
<comment type="caution">
    <text evidence="2">The sequence shown here is derived from an EMBL/GenBank/DDBJ whole genome shotgun (WGS) entry which is preliminary data.</text>
</comment>